<comment type="subcellular location">
    <subcellularLocation>
        <location evidence="1">Mitochondrion</location>
    </subcellularLocation>
</comment>
<proteinExistence type="inferred from homology"/>
<evidence type="ECO:0000313" key="7">
    <source>
        <dbReference type="EMBL" id="QKJ84726.1"/>
    </source>
</evidence>
<dbReference type="Pfam" id="PF05316">
    <property type="entry name" value="VAR1"/>
    <property type="match status" value="1"/>
</dbReference>
<dbReference type="GO" id="GO:0005739">
    <property type="term" value="C:mitochondrion"/>
    <property type="evidence" value="ECO:0007669"/>
    <property type="project" value="UniProtKB-SubCell"/>
</dbReference>
<dbReference type="GO" id="GO:0006412">
    <property type="term" value="P:translation"/>
    <property type="evidence" value="ECO:0007669"/>
    <property type="project" value="InterPro"/>
</dbReference>
<evidence type="ECO:0000256" key="1">
    <source>
        <dbReference type="ARBA" id="ARBA00004173"/>
    </source>
</evidence>
<protein>
    <recommendedName>
        <fullName evidence="6">Small ribosomal subunit protein uS3m</fullName>
    </recommendedName>
</protein>
<keyword evidence="4 7" id="KW-0496">Mitochondrion</keyword>
<reference evidence="7" key="1">
    <citation type="submission" date="2017-08" db="EMBL/GenBank/DDBJ databases">
        <title>The complete mitochondrial sequence of Omphalotus japonicus.</title>
        <authorList>
            <person name="Yoon H."/>
        </authorList>
    </citation>
    <scope>NUCLEOTIDE SEQUENCE</scope>
</reference>
<keyword evidence="5" id="KW-0687">Ribonucleoprotein</keyword>
<dbReference type="GO" id="GO:1990904">
    <property type="term" value="C:ribonucleoprotein complex"/>
    <property type="evidence" value="ECO:0007669"/>
    <property type="project" value="UniProtKB-KW"/>
</dbReference>
<evidence type="ECO:0000256" key="3">
    <source>
        <dbReference type="ARBA" id="ARBA00022980"/>
    </source>
</evidence>
<dbReference type="AlphaFoldDB" id="A0A6M8U2E2"/>
<name>A0A6M8U2E2_9AGAR</name>
<comment type="similarity">
    <text evidence="2">Belongs to the universal ribosomal protein uS3 family.</text>
</comment>
<dbReference type="InterPro" id="IPR007980">
    <property type="entry name" value="Ribosomal_uS3m_fun"/>
</dbReference>
<keyword evidence="3 7" id="KW-0689">Ribosomal protein</keyword>
<gene>
    <name evidence="7" type="primary">rps3</name>
</gene>
<dbReference type="GO" id="GO:0005840">
    <property type="term" value="C:ribosome"/>
    <property type="evidence" value="ECO:0007669"/>
    <property type="project" value="UniProtKB-KW"/>
</dbReference>
<evidence type="ECO:0000256" key="6">
    <source>
        <dbReference type="ARBA" id="ARBA00035157"/>
    </source>
</evidence>
<dbReference type="EMBL" id="MF614916">
    <property type="protein sequence ID" value="QKJ84726.1"/>
    <property type="molecule type" value="Genomic_DNA"/>
</dbReference>
<evidence type="ECO:0000256" key="5">
    <source>
        <dbReference type="ARBA" id="ARBA00023274"/>
    </source>
</evidence>
<organism evidence="7">
    <name type="scientific">Omphalotus japonicus</name>
    <dbReference type="NCBI Taxonomy" id="72119"/>
    <lineage>
        <taxon>Eukaryota</taxon>
        <taxon>Fungi</taxon>
        <taxon>Dikarya</taxon>
        <taxon>Basidiomycota</taxon>
        <taxon>Agaricomycotina</taxon>
        <taxon>Agaricomycetes</taxon>
        <taxon>Agaricomycetidae</taxon>
        <taxon>Agaricales</taxon>
        <taxon>Marasmiineae</taxon>
        <taxon>Omphalotaceae</taxon>
        <taxon>Omphalotus</taxon>
    </lineage>
</organism>
<evidence type="ECO:0000256" key="2">
    <source>
        <dbReference type="ARBA" id="ARBA00010761"/>
    </source>
</evidence>
<dbReference type="RefSeq" id="YP_009870403.1">
    <property type="nucleotide sequence ID" value="NC_049125.1"/>
</dbReference>
<sequence length="212" mass="24678">MSFYKSKNKSILPSLDTQHLPLKGLSLLKTKLKMEQEIQLRSDLLKNQYTKRSQLIKLANINLIKLYPLKFEKLCEVLNSIFNKPVELDLIRLHYPYNDSNILVRLLAFMINKIKLRRITRKLFKNAVIKSIKKINNKDQVNIIPAFLSGMTIKVAGRLMKYKVIPRKTVKIVRRGSSSIGKINYSDFSRYTNKNKRGAFTITIKSGQNFFL</sequence>
<dbReference type="GeneID" id="55763320"/>
<geneLocation type="mitochondrion" evidence="7"/>
<accession>A0A6M8U2E2</accession>
<evidence type="ECO:0000256" key="4">
    <source>
        <dbReference type="ARBA" id="ARBA00023128"/>
    </source>
</evidence>
<dbReference type="GO" id="GO:0003735">
    <property type="term" value="F:structural constituent of ribosome"/>
    <property type="evidence" value="ECO:0007669"/>
    <property type="project" value="InterPro"/>
</dbReference>